<name>A0A4Y2K4B7_ARAVE</name>
<proteinExistence type="predicted"/>
<sequence>MDPLFNRGCDYVENIPTLPAVRAQLYRIGRKEQRTAVEPKNSQDIEIMDDDVIMEDSSSFLLADDDSILKQAGWNPNSITMDFEVVAIKELERHFPSVNVLGYNFHFNQCFWRQVQSLGLVRDYKEDEEIRLHIRMFTALAYLPENDTDDTGYASKKYHHNMPNCKNFWITL</sequence>
<dbReference type="Proteomes" id="UP000499080">
    <property type="component" value="Unassembled WGS sequence"/>
</dbReference>
<reference evidence="1 2" key="1">
    <citation type="journal article" date="2019" name="Sci. Rep.">
        <title>Orb-weaving spider Araneus ventricosus genome elucidates the spidroin gene catalogue.</title>
        <authorList>
            <person name="Kono N."/>
            <person name="Nakamura H."/>
            <person name="Ohtoshi R."/>
            <person name="Moran D.A.P."/>
            <person name="Shinohara A."/>
            <person name="Yoshida Y."/>
            <person name="Fujiwara M."/>
            <person name="Mori M."/>
            <person name="Tomita M."/>
            <person name="Arakawa K."/>
        </authorList>
    </citation>
    <scope>NUCLEOTIDE SEQUENCE [LARGE SCALE GENOMIC DNA]</scope>
</reference>
<accession>A0A4Y2K4B7</accession>
<keyword evidence="2" id="KW-1185">Reference proteome</keyword>
<organism evidence="1 2">
    <name type="scientific">Araneus ventricosus</name>
    <name type="common">Orbweaver spider</name>
    <name type="synonym">Epeira ventricosa</name>
    <dbReference type="NCBI Taxonomy" id="182803"/>
    <lineage>
        <taxon>Eukaryota</taxon>
        <taxon>Metazoa</taxon>
        <taxon>Ecdysozoa</taxon>
        <taxon>Arthropoda</taxon>
        <taxon>Chelicerata</taxon>
        <taxon>Arachnida</taxon>
        <taxon>Araneae</taxon>
        <taxon>Araneomorphae</taxon>
        <taxon>Entelegynae</taxon>
        <taxon>Araneoidea</taxon>
        <taxon>Araneidae</taxon>
        <taxon>Araneus</taxon>
    </lineage>
</organism>
<gene>
    <name evidence="1" type="ORF">AVEN_246222_1</name>
</gene>
<evidence type="ECO:0000313" key="1">
    <source>
        <dbReference type="EMBL" id="GBM97543.1"/>
    </source>
</evidence>
<dbReference type="OrthoDB" id="6432522at2759"/>
<protein>
    <submittedName>
        <fullName evidence="1">Uncharacterized protein</fullName>
    </submittedName>
</protein>
<comment type="caution">
    <text evidence="1">The sequence shown here is derived from an EMBL/GenBank/DDBJ whole genome shotgun (WGS) entry which is preliminary data.</text>
</comment>
<evidence type="ECO:0000313" key="2">
    <source>
        <dbReference type="Proteomes" id="UP000499080"/>
    </source>
</evidence>
<dbReference type="EMBL" id="BGPR01004245">
    <property type="protein sequence ID" value="GBM97543.1"/>
    <property type="molecule type" value="Genomic_DNA"/>
</dbReference>
<dbReference type="AlphaFoldDB" id="A0A4Y2K4B7"/>